<keyword evidence="3" id="KW-0256">Endoplasmic reticulum</keyword>
<dbReference type="InterPro" id="IPR002048">
    <property type="entry name" value="EF_hand_dom"/>
</dbReference>
<name>A0ABR0ZIC6_HUSHU</name>
<comment type="caution">
    <text evidence="5">Lacks conserved residue(s) required for the propagation of feature annotation.</text>
</comment>
<evidence type="ECO:0000256" key="1">
    <source>
        <dbReference type="ARBA" id="ARBA00022387"/>
    </source>
</evidence>
<protein>
    <recommendedName>
        <fullName evidence="1">Glucosidase 2 subunit beta</fullName>
    </recommendedName>
</protein>
<dbReference type="InterPro" id="IPR036607">
    <property type="entry name" value="PRKCSH"/>
</dbReference>
<feature type="domain" description="MRH" evidence="8">
    <location>
        <begin position="328"/>
        <end position="428"/>
    </location>
</feature>
<organism evidence="9 10">
    <name type="scientific">Huso huso</name>
    <name type="common">Beluga</name>
    <name type="synonym">Acipenser huso</name>
    <dbReference type="NCBI Taxonomy" id="61971"/>
    <lineage>
        <taxon>Eukaryota</taxon>
        <taxon>Metazoa</taxon>
        <taxon>Chordata</taxon>
        <taxon>Craniata</taxon>
        <taxon>Vertebrata</taxon>
        <taxon>Euteleostomi</taxon>
        <taxon>Actinopterygii</taxon>
        <taxon>Chondrostei</taxon>
        <taxon>Acipenseriformes</taxon>
        <taxon>Acipenseridae</taxon>
        <taxon>Huso</taxon>
    </lineage>
</organism>
<evidence type="ECO:0000256" key="2">
    <source>
        <dbReference type="ARBA" id="ARBA00022729"/>
    </source>
</evidence>
<comment type="caution">
    <text evidence="9">The sequence shown here is derived from an EMBL/GenBank/DDBJ whole genome shotgun (WGS) entry which is preliminary data.</text>
</comment>
<dbReference type="InterPro" id="IPR028146">
    <property type="entry name" value="PRKCSH_N"/>
</dbReference>
<dbReference type="PANTHER" id="PTHR12630:SF1">
    <property type="entry name" value="GLUCOSIDASE 2 SUBUNIT BETA"/>
    <property type="match status" value="1"/>
</dbReference>
<dbReference type="Proteomes" id="UP001369086">
    <property type="component" value="Unassembled WGS sequence"/>
</dbReference>
<dbReference type="Gene3D" id="2.70.130.10">
    <property type="entry name" value="Mannose-6-phosphate receptor binding domain"/>
    <property type="match status" value="1"/>
</dbReference>
<dbReference type="PANTHER" id="PTHR12630">
    <property type="entry name" value="N-LINKED OLIGOSACCHARIDE PROCESSING"/>
    <property type="match status" value="1"/>
</dbReference>
<dbReference type="PROSITE" id="PS50222">
    <property type="entry name" value="EF_HAND_2"/>
    <property type="match status" value="1"/>
</dbReference>
<dbReference type="PROSITE" id="PS51914">
    <property type="entry name" value="MRH"/>
    <property type="match status" value="1"/>
</dbReference>
<evidence type="ECO:0000313" key="10">
    <source>
        <dbReference type="Proteomes" id="UP001369086"/>
    </source>
</evidence>
<evidence type="ECO:0000256" key="6">
    <source>
        <dbReference type="SAM" id="MobiDB-lite"/>
    </source>
</evidence>
<keyword evidence="2" id="KW-0732">Signal</keyword>
<dbReference type="PROSITE" id="PS50068">
    <property type="entry name" value="LDLRA_2"/>
    <property type="match status" value="1"/>
</dbReference>
<feature type="non-terminal residue" evidence="9">
    <location>
        <position position="1"/>
    </location>
</feature>
<accession>A0ABR0ZIC6</accession>
<sequence>SDRQLYDETKQFTCLDKSKIIPFGRVNDDYCDCSDGSDKYFDISFLHYTGTAACPNGKFHCTNAGCRPVNVPSSRVNDGICDCCDATDEYTSGTVCANTCKELGKKERETLKQLAKVVKAGLPMKEHLIEEARKTREEKKRKLEKLQESQRALESEAEARRRTKEEAEALGQEAKEKHRSAWNELQVAKRKEQESQHVAKLFVELDSDHSGVISAPEVQARPELDGDADGTVTETEARAILGGTVGVDLKTFQDNIWHKIKDKYMSAPVQVPDFDETTQAVIDAAEETRDDYRLTEKHLYQIKEDIRKLEEELSMDFGPHHEFVFMHRECYEITNEYVYKICPFHKVTQKSKQGGMETLLGVWGSWAGSEENKYSMMKFEDGAPCWQGPYRSVQVKLLCGEQTAVMSSAEPSRCEYLFELQTPAPALKHGEL</sequence>
<dbReference type="SUPFAM" id="SSF50911">
    <property type="entry name" value="Mannose 6-phosphate receptor domain"/>
    <property type="match status" value="1"/>
</dbReference>
<reference evidence="9 10" key="1">
    <citation type="submission" date="2021-05" db="EMBL/GenBank/DDBJ databases">
        <authorList>
            <person name="Zahm M."/>
            <person name="Klopp C."/>
            <person name="Cabau C."/>
            <person name="Kuhl H."/>
            <person name="Suciu R."/>
            <person name="Ciorpac M."/>
            <person name="Holostenco D."/>
            <person name="Gessner J."/>
            <person name="Wuertz S."/>
            <person name="Hohne C."/>
            <person name="Stock M."/>
            <person name="Gislard M."/>
            <person name="Lluch J."/>
            <person name="Milhes M."/>
            <person name="Lampietro C."/>
            <person name="Lopez Roques C."/>
            <person name="Donnadieu C."/>
            <person name="Du K."/>
            <person name="Schartl M."/>
            <person name="Guiguen Y."/>
        </authorList>
    </citation>
    <scope>NUCLEOTIDE SEQUENCE [LARGE SCALE GENOMIC DNA]</scope>
    <source>
        <strain evidence="9">Hh-F2</strain>
        <tissue evidence="9">Blood</tissue>
    </source>
</reference>
<evidence type="ECO:0000313" key="9">
    <source>
        <dbReference type="EMBL" id="KAK6484557.1"/>
    </source>
</evidence>
<dbReference type="InterPro" id="IPR039794">
    <property type="entry name" value="Gtb1-like"/>
</dbReference>
<dbReference type="InterPro" id="IPR018247">
    <property type="entry name" value="EF_Hand_1_Ca_BS"/>
</dbReference>
<evidence type="ECO:0000256" key="3">
    <source>
        <dbReference type="ARBA" id="ARBA00022824"/>
    </source>
</evidence>
<feature type="region of interest" description="Disordered" evidence="6">
    <location>
        <begin position="135"/>
        <end position="178"/>
    </location>
</feature>
<proteinExistence type="predicted"/>
<keyword evidence="4 5" id="KW-1015">Disulfide bond</keyword>
<feature type="domain" description="EF-hand" evidence="7">
    <location>
        <begin position="193"/>
        <end position="228"/>
    </location>
</feature>
<evidence type="ECO:0000256" key="5">
    <source>
        <dbReference type="PROSITE-ProRule" id="PRU00124"/>
    </source>
</evidence>
<dbReference type="Pfam" id="PF12999">
    <property type="entry name" value="PRKCSH-like"/>
    <property type="match status" value="1"/>
</dbReference>
<dbReference type="PROSITE" id="PS00018">
    <property type="entry name" value="EF_HAND_1"/>
    <property type="match status" value="1"/>
</dbReference>
<dbReference type="EMBL" id="JAHFZB010000010">
    <property type="protein sequence ID" value="KAK6484557.1"/>
    <property type="molecule type" value="Genomic_DNA"/>
</dbReference>
<dbReference type="Pfam" id="PF13015">
    <property type="entry name" value="PRKCSH_1"/>
    <property type="match status" value="1"/>
</dbReference>
<dbReference type="InterPro" id="IPR009011">
    <property type="entry name" value="Man6P_isomerase_rcpt-bd_dom_sf"/>
</dbReference>
<feature type="disulfide bond" evidence="5">
    <location>
        <begin position="54"/>
        <end position="66"/>
    </location>
</feature>
<evidence type="ECO:0000259" key="8">
    <source>
        <dbReference type="PROSITE" id="PS51914"/>
    </source>
</evidence>
<evidence type="ECO:0000259" key="7">
    <source>
        <dbReference type="PROSITE" id="PS50222"/>
    </source>
</evidence>
<gene>
    <name evidence="9" type="ORF">HHUSO_G12344</name>
</gene>
<keyword evidence="10" id="KW-1185">Reference proteome</keyword>
<dbReference type="InterPro" id="IPR044865">
    <property type="entry name" value="MRH_dom"/>
</dbReference>
<dbReference type="InterPro" id="IPR002172">
    <property type="entry name" value="LDrepeatLR_classA_rpt"/>
</dbReference>
<evidence type="ECO:0000256" key="4">
    <source>
        <dbReference type="ARBA" id="ARBA00023157"/>
    </source>
</evidence>